<comment type="caution">
    <text evidence="2">The sequence shown here is derived from an EMBL/GenBank/DDBJ whole genome shotgun (WGS) entry which is preliminary data.</text>
</comment>
<proteinExistence type="predicted"/>
<organism evidence="2 3">
    <name type="scientific">Malikia spinosa</name>
    <dbReference type="NCBI Taxonomy" id="86180"/>
    <lineage>
        <taxon>Bacteria</taxon>
        <taxon>Pseudomonadati</taxon>
        <taxon>Pseudomonadota</taxon>
        <taxon>Betaproteobacteria</taxon>
        <taxon>Burkholderiales</taxon>
        <taxon>Comamonadaceae</taxon>
        <taxon>Malikia</taxon>
    </lineage>
</organism>
<gene>
    <name evidence="2" type="ORF">C6P61_17345</name>
</gene>
<dbReference type="InterPro" id="IPR002514">
    <property type="entry name" value="Transposase_8"/>
</dbReference>
<dbReference type="Proteomes" id="UP000238326">
    <property type="component" value="Unassembled WGS sequence"/>
</dbReference>
<evidence type="ECO:0008006" key="4">
    <source>
        <dbReference type="Google" id="ProtNLM"/>
    </source>
</evidence>
<keyword evidence="3" id="KW-1185">Reference proteome</keyword>
<dbReference type="GO" id="GO:0006313">
    <property type="term" value="P:DNA transposition"/>
    <property type="evidence" value="ECO:0007669"/>
    <property type="project" value="InterPro"/>
</dbReference>
<dbReference type="GO" id="GO:0043565">
    <property type="term" value="F:sequence-specific DNA binding"/>
    <property type="evidence" value="ECO:0007669"/>
    <property type="project" value="InterPro"/>
</dbReference>
<dbReference type="SUPFAM" id="SSF48295">
    <property type="entry name" value="TrpR-like"/>
    <property type="match status" value="1"/>
</dbReference>
<name>A0A2S9K9Y1_9BURK</name>
<dbReference type="OrthoDB" id="9800877at2"/>
<dbReference type="InterPro" id="IPR010921">
    <property type="entry name" value="Trp_repressor/repl_initiator"/>
</dbReference>
<dbReference type="NCBIfam" id="NF047595">
    <property type="entry name" value="IS66_ISRel24_TnpA"/>
    <property type="match status" value="1"/>
</dbReference>
<evidence type="ECO:0000313" key="3">
    <source>
        <dbReference type="Proteomes" id="UP000238326"/>
    </source>
</evidence>
<evidence type="ECO:0000313" key="2">
    <source>
        <dbReference type="EMBL" id="PRD67266.1"/>
    </source>
</evidence>
<accession>A0A2S9K9Y1</accession>
<reference evidence="2 3" key="1">
    <citation type="submission" date="2018-03" db="EMBL/GenBank/DDBJ databases">
        <title>Comparative genomics illustrates the genes involved in a hyperalkaliphilic mechanisms of Serpentinomonas isolated from highly-alkaline calcium-rich serpentinized springs.</title>
        <authorList>
            <person name="Suzuki S."/>
            <person name="Ishii S."/>
            <person name="Walworth N."/>
            <person name="Bird L."/>
            <person name="Kuenen J.G."/>
            <person name="Nealson K.H."/>
        </authorList>
    </citation>
    <scope>NUCLEOTIDE SEQUENCE [LARGE SCALE GENOMIC DNA]</scope>
    <source>
        <strain evidence="2 3">83</strain>
    </source>
</reference>
<dbReference type="EMBL" id="PVLR01000083">
    <property type="protein sequence ID" value="PRD67266.1"/>
    <property type="molecule type" value="Genomic_DNA"/>
</dbReference>
<sequence>MDTNITHPPAGRQRRRHSPEFRAAVIQACLQPGVSIAAVALANGLNANMVRKWVIEEHKRSLPAKTHSSRPVSVPDRGSPPAPAFVPLALPAPSATSGAIQIELRRGEATVSVSWPVSAAGECAAWLQEWLQ</sequence>
<feature type="region of interest" description="Disordered" evidence="1">
    <location>
        <begin position="61"/>
        <end position="87"/>
    </location>
</feature>
<evidence type="ECO:0000256" key="1">
    <source>
        <dbReference type="SAM" id="MobiDB-lite"/>
    </source>
</evidence>
<protein>
    <recommendedName>
        <fullName evidence="4">Transposase</fullName>
    </recommendedName>
</protein>
<dbReference type="Pfam" id="PF01527">
    <property type="entry name" value="HTH_Tnp_1"/>
    <property type="match status" value="1"/>
</dbReference>
<dbReference type="GO" id="GO:0004803">
    <property type="term" value="F:transposase activity"/>
    <property type="evidence" value="ECO:0007669"/>
    <property type="project" value="InterPro"/>
</dbReference>
<dbReference type="AlphaFoldDB" id="A0A2S9K9Y1"/>